<dbReference type="Proteomes" id="UP000035036">
    <property type="component" value="Chromosome"/>
</dbReference>
<gene>
    <name evidence="1" type="ORF">GSUB_09490</name>
</gene>
<accession>A0A0B5FRG3</accession>
<dbReference type="HOGENOM" id="CLU_169676_0_0_7"/>
<proteinExistence type="predicted"/>
<keyword evidence="2" id="KW-1185">Reference proteome</keyword>
<protein>
    <submittedName>
        <fullName evidence="1">Uncharacterized protein</fullName>
    </submittedName>
</protein>
<dbReference type="EMBL" id="CP010311">
    <property type="protein sequence ID" value="AJF06725.1"/>
    <property type="molecule type" value="Genomic_DNA"/>
</dbReference>
<reference evidence="1 2" key="1">
    <citation type="journal article" date="2015" name="Genome Announc.">
        <title>Genomes of Geoalkalibacter ferrihydriticus Z-0531T and Geoalkalibacter subterraneus Red1T, Two Haloalkaliphilic Metal-Reducing Deltaproteobacteria.</title>
        <authorList>
            <person name="Badalamenti J.P."/>
            <person name="Krajmalnik-Brown R."/>
            <person name="Torres C.I."/>
            <person name="Bond D.R."/>
        </authorList>
    </citation>
    <scope>NUCLEOTIDE SEQUENCE [LARGE SCALE GENOMIC DNA]</scope>
    <source>
        <strain evidence="1 2">Red1</strain>
    </source>
</reference>
<dbReference type="KEGG" id="gsb:GSUB_09490"/>
<organism evidence="1 2">
    <name type="scientific">Geoalkalibacter subterraneus</name>
    <dbReference type="NCBI Taxonomy" id="483547"/>
    <lineage>
        <taxon>Bacteria</taxon>
        <taxon>Pseudomonadati</taxon>
        <taxon>Thermodesulfobacteriota</taxon>
        <taxon>Desulfuromonadia</taxon>
        <taxon>Desulfuromonadales</taxon>
        <taxon>Geoalkalibacteraceae</taxon>
        <taxon>Geoalkalibacter</taxon>
    </lineage>
</organism>
<evidence type="ECO:0000313" key="1">
    <source>
        <dbReference type="EMBL" id="AJF06725.1"/>
    </source>
</evidence>
<name>A0A0B5FRG3_9BACT</name>
<dbReference type="RefSeq" id="WP_040200477.1">
    <property type="nucleotide sequence ID" value="NZ_CP010311.1"/>
</dbReference>
<dbReference type="STRING" id="483547.GSUB_09490"/>
<dbReference type="AlphaFoldDB" id="A0A0B5FRG3"/>
<evidence type="ECO:0000313" key="2">
    <source>
        <dbReference type="Proteomes" id="UP000035036"/>
    </source>
</evidence>
<sequence>MKQMKPFAGKWRIVEMEPWDQDYVDMEVPGFIRIGSDGTGQFQFGLVSRDIDGRVEQCGNAPRFEFSWSGQEENDPVCGRGWAVIENGELNGRIYLHLADDSAFRATKSA</sequence>
<dbReference type="OrthoDB" id="282152at2"/>